<dbReference type="CDD" id="cd09275">
    <property type="entry name" value="RNase_HI_RT_DIRS1"/>
    <property type="match status" value="1"/>
</dbReference>
<dbReference type="Gene3D" id="1.10.443.10">
    <property type="entry name" value="Intergrase catalytic core"/>
    <property type="match status" value="1"/>
</dbReference>
<dbReference type="Gene3D" id="3.30.70.270">
    <property type="match status" value="1"/>
</dbReference>
<dbReference type="InterPro" id="IPR036397">
    <property type="entry name" value="RNaseH_sf"/>
</dbReference>
<dbReference type="InterPro" id="IPR011010">
    <property type="entry name" value="DNA_brk_join_enz"/>
</dbReference>
<feature type="domain" description="Reverse transcriptase" evidence="6">
    <location>
        <begin position="574"/>
        <end position="757"/>
    </location>
</feature>
<evidence type="ECO:0000259" key="6">
    <source>
        <dbReference type="PROSITE" id="PS50878"/>
    </source>
</evidence>
<dbReference type="GO" id="GO:0003677">
    <property type="term" value="F:DNA binding"/>
    <property type="evidence" value="ECO:0007669"/>
    <property type="project" value="UniProtKB-KW"/>
</dbReference>
<name>A0AAW0NR12_9GOBI</name>
<feature type="region of interest" description="Disordered" evidence="5">
    <location>
        <begin position="153"/>
        <end position="174"/>
    </location>
</feature>
<evidence type="ECO:0000256" key="5">
    <source>
        <dbReference type="SAM" id="MobiDB-lite"/>
    </source>
</evidence>
<dbReference type="GO" id="GO:0006310">
    <property type="term" value="P:DNA recombination"/>
    <property type="evidence" value="ECO:0007669"/>
    <property type="project" value="UniProtKB-KW"/>
</dbReference>
<dbReference type="Gene3D" id="1.10.287.3160">
    <property type="match status" value="1"/>
</dbReference>
<evidence type="ECO:0000256" key="3">
    <source>
        <dbReference type="ARBA" id="ARBA00023125"/>
    </source>
</evidence>
<comment type="similarity">
    <text evidence="1">Belongs to the beta type-B retroviral polymerase family. HERV class-II K(HML-2) pol subfamily.</text>
</comment>
<keyword evidence="3" id="KW-0238">DNA-binding</keyword>
<dbReference type="Proteomes" id="UP001460270">
    <property type="component" value="Unassembled WGS sequence"/>
</dbReference>
<comment type="caution">
    <text evidence="7">The sequence shown here is derived from an EMBL/GenBank/DDBJ whole genome shotgun (WGS) entry which is preliminary data.</text>
</comment>
<feature type="compositionally biased region" description="Polar residues" evidence="5">
    <location>
        <begin position="440"/>
        <end position="471"/>
    </location>
</feature>
<proteinExistence type="inferred from homology"/>
<dbReference type="InterPro" id="IPR052055">
    <property type="entry name" value="Hepadnavirus_pol/RT"/>
</dbReference>
<dbReference type="Pfam" id="PF00078">
    <property type="entry name" value="RVT_1"/>
    <property type="match status" value="1"/>
</dbReference>
<evidence type="ECO:0000256" key="2">
    <source>
        <dbReference type="ARBA" id="ARBA00012180"/>
    </source>
</evidence>
<sequence length="1413" mass="155974">MSASTPAKGSDPKPKETPSRLCPASCGASISGRDTHPMCIVCMGAKHAQTALADRQSCSHCASLPEKILERRLRVAVANSHDPCLGEPTAKTTAITQQAQPAKAWADILDDEAADMPPLFEDLLEVDLGDEGADGDDAASDFLGAVDMDDVEEDTTFPSAQSRPPSASGATSPVDNNLYDVCKRAAARLNIPWPAAVGADEGERDLYDGKRLAPAQPPPKQLLPAVPACMKEMRRFWDNPLKSKLPVQGYSKLEIQGMKELGLAEPPAVEPSVAFHLHPNRRAISASSSIPLPNKMERVTSSIFQRTYKYAAQAACVLNTVTLLSAYQGEILEEMGQQLDSGTPNPVLWDEICVVNDLILRSARGAVQGCGRVMGLAVAGERGLWLNHSGLTDTQKADVMDAAYDPTKGLFGPALEKMKETSTLRKQEGEAFNLCLPRKQQPSRPVQAQRSTSTGQSGPRVFKTNTGPQKTAGQQAGQQQRSEGAHALSLADASAPLRGVTSPGIFVGPLASQVEQWRACAVHPWILSTISRGYRLQFAVKPPTFNGVLVSAARGDAALVLEDEITSLLRKQAIRIVPSSDHQRGFYSRYFLVPKKGSAALRPILDLRVLNKHLRRFKFRMLTHKVLCRSIRKEDWFTTIDLSDAYFHISVHPAHRKFLRFSYKETVYEYQVIPFGLSLAPRVFSKCVEAALAPLRATGIRIFSYIDDYLICSDSRERAVRDTLTVLNHLTALGFRINRAKSRLEPTQHTEYLGLSLDSISHRVTLTTERRLSLTQCLALFYQGAMVTFRTCLRLAGLMASVISVVHLGLMMMRDFQRWITALHLCPRRHLYRRVKVDSRCVAALLQWRDARVLMVGVPLGAVSERVILTTDASLRGWGATLSGRVVNGTWSPRFAQMHINVLELWAVFLGLRHFLQFLQGRHVLVKTDNATVVAYINRQGGTRSLRLHKLAQKIILWSSTKLLSLRATHVPGVLNRGADLLSRGNPLYGEWVLHPQVVEQLWQRYGQAAVDLFASQGNAKCPLFFSLTDRNAPLGVDALAHPWPDVLLYAFPPISLISPTLARVREQGLSLILIAPRWLSKPWMAEIVQLLWDEPWPLPLRRDLLSQAGGEIYHPHPDQVALWAWPMVEKRRAFSTLKVYLAAISACHVGFGDKTVGQHPLISRFMKGARRKLPVVKPLVPLWDLSVVLDALCHHPFEPLEAVALKYVALKTVLLLALTSTKRVSELQAFSVSPTCMQFAPGLSKVHLRPNPAFMPKVEPAYSCPTLEIAAFHPPPFSSPEEQQLHSLCPVRALRVYVDRTAGLRKADQLFVSWASSHMGKPVSSQRLSHWIVEAISLAYTCKGIAPPQGLRAHSTRGVATSWALFRGISVQDICAAASWASPHTFVRFYRLDVSGPSLAQAVLEPRGSGSI</sequence>
<evidence type="ECO:0000313" key="8">
    <source>
        <dbReference type="Proteomes" id="UP001460270"/>
    </source>
</evidence>
<dbReference type="PROSITE" id="PS50878">
    <property type="entry name" value="RT_POL"/>
    <property type="match status" value="1"/>
</dbReference>
<gene>
    <name evidence="7" type="ORF">WMY93_019700</name>
</gene>
<dbReference type="EC" id="3.1.26.4" evidence="2"/>
<feature type="region of interest" description="Disordered" evidence="5">
    <location>
        <begin position="433"/>
        <end position="487"/>
    </location>
</feature>
<dbReference type="SUPFAM" id="SSF47823">
    <property type="entry name" value="lambda integrase-like, N-terminal domain"/>
    <property type="match status" value="1"/>
</dbReference>
<dbReference type="PANTHER" id="PTHR33050">
    <property type="entry name" value="REVERSE TRANSCRIPTASE DOMAIN-CONTAINING PROTEIN"/>
    <property type="match status" value="1"/>
</dbReference>
<protein>
    <recommendedName>
        <fullName evidence="2">ribonuclease H</fullName>
        <ecNumber evidence="2">3.1.26.4</ecNumber>
    </recommendedName>
</protein>
<dbReference type="InterPro" id="IPR010998">
    <property type="entry name" value="Integrase_recombinase_N"/>
</dbReference>
<dbReference type="Gene3D" id="1.10.150.130">
    <property type="match status" value="1"/>
</dbReference>
<dbReference type="SUPFAM" id="SSF56672">
    <property type="entry name" value="DNA/RNA polymerases"/>
    <property type="match status" value="1"/>
</dbReference>
<dbReference type="InterPro" id="IPR043502">
    <property type="entry name" value="DNA/RNA_pol_sf"/>
</dbReference>
<dbReference type="PANTHER" id="PTHR33050:SF7">
    <property type="entry name" value="RIBONUCLEASE H"/>
    <property type="match status" value="1"/>
</dbReference>
<dbReference type="Pfam" id="PF13456">
    <property type="entry name" value="RVT_3"/>
    <property type="match status" value="1"/>
</dbReference>
<evidence type="ECO:0000256" key="1">
    <source>
        <dbReference type="ARBA" id="ARBA00010879"/>
    </source>
</evidence>
<dbReference type="InterPro" id="IPR000477">
    <property type="entry name" value="RT_dom"/>
</dbReference>
<dbReference type="Gene3D" id="3.10.10.10">
    <property type="entry name" value="HIV Type 1 Reverse Transcriptase, subunit A, domain 1"/>
    <property type="match status" value="1"/>
</dbReference>
<organism evidence="7 8">
    <name type="scientific">Mugilogobius chulae</name>
    <name type="common">yellowstripe goby</name>
    <dbReference type="NCBI Taxonomy" id="88201"/>
    <lineage>
        <taxon>Eukaryota</taxon>
        <taxon>Metazoa</taxon>
        <taxon>Chordata</taxon>
        <taxon>Craniata</taxon>
        <taxon>Vertebrata</taxon>
        <taxon>Euteleostomi</taxon>
        <taxon>Actinopterygii</taxon>
        <taxon>Neopterygii</taxon>
        <taxon>Teleostei</taxon>
        <taxon>Neoteleostei</taxon>
        <taxon>Acanthomorphata</taxon>
        <taxon>Gobiaria</taxon>
        <taxon>Gobiiformes</taxon>
        <taxon>Gobioidei</taxon>
        <taxon>Gobiidae</taxon>
        <taxon>Gobionellinae</taxon>
        <taxon>Mugilogobius</taxon>
    </lineage>
</organism>
<reference evidence="8" key="1">
    <citation type="submission" date="2024-04" db="EMBL/GenBank/DDBJ databases">
        <title>Salinicola lusitanus LLJ914,a marine bacterium isolated from the Okinawa Trough.</title>
        <authorList>
            <person name="Li J."/>
        </authorList>
    </citation>
    <scope>NUCLEOTIDE SEQUENCE [LARGE SCALE GENOMIC DNA]</scope>
</reference>
<accession>A0AAW0NR12</accession>
<dbReference type="InterPro" id="IPR002156">
    <property type="entry name" value="RNaseH_domain"/>
</dbReference>
<dbReference type="GO" id="GO:0015074">
    <property type="term" value="P:DNA integration"/>
    <property type="evidence" value="ECO:0007669"/>
    <property type="project" value="InterPro"/>
</dbReference>
<dbReference type="GO" id="GO:0004523">
    <property type="term" value="F:RNA-DNA hybrid ribonuclease activity"/>
    <property type="evidence" value="ECO:0007669"/>
    <property type="project" value="UniProtKB-EC"/>
</dbReference>
<evidence type="ECO:0000313" key="7">
    <source>
        <dbReference type="EMBL" id="KAK7898847.1"/>
    </source>
</evidence>
<evidence type="ECO:0000256" key="4">
    <source>
        <dbReference type="ARBA" id="ARBA00023172"/>
    </source>
</evidence>
<dbReference type="InterPro" id="IPR013762">
    <property type="entry name" value="Integrase-like_cat_sf"/>
</dbReference>
<dbReference type="SUPFAM" id="SSF56349">
    <property type="entry name" value="DNA breaking-rejoining enzymes"/>
    <property type="match status" value="1"/>
</dbReference>
<dbReference type="CDD" id="cd03714">
    <property type="entry name" value="RT_DIRS1"/>
    <property type="match status" value="1"/>
</dbReference>
<keyword evidence="8" id="KW-1185">Reference proteome</keyword>
<feature type="region of interest" description="Disordered" evidence="5">
    <location>
        <begin position="1"/>
        <end position="22"/>
    </location>
</feature>
<dbReference type="EMBL" id="JBBPFD010000014">
    <property type="protein sequence ID" value="KAK7898847.1"/>
    <property type="molecule type" value="Genomic_DNA"/>
</dbReference>
<keyword evidence="4" id="KW-0233">DNA recombination</keyword>
<feature type="compositionally biased region" description="Polar residues" evidence="5">
    <location>
        <begin position="156"/>
        <end position="174"/>
    </location>
</feature>
<dbReference type="InterPro" id="IPR043128">
    <property type="entry name" value="Rev_trsase/Diguanyl_cyclase"/>
</dbReference>
<dbReference type="Gene3D" id="3.30.420.10">
    <property type="entry name" value="Ribonuclease H-like superfamily/Ribonuclease H"/>
    <property type="match status" value="1"/>
</dbReference>